<dbReference type="InterPro" id="IPR000595">
    <property type="entry name" value="cNMP-bd_dom"/>
</dbReference>
<accession>A0A6I4UXH5</accession>
<dbReference type="CDD" id="cd00038">
    <property type="entry name" value="CAP_ED"/>
    <property type="match status" value="1"/>
</dbReference>
<dbReference type="PROSITE" id="PS50042">
    <property type="entry name" value="CNMP_BINDING_3"/>
    <property type="match status" value="1"/>
</dbReference>
<feature type="domain" description="Cyclic nucleotide-binding" evidence="4">
    <location>
        <begin position="29"/>
        <end position="131"/>
    </location>
</feature>
<comment type="caution">
    <text evidence="5">The sequence shown here is derived from an EMBL/GenBank/DDBJ whole genome shotgun (WGS) entry which is preliminary data.</text>
</comment>
<keyword evidence="3" id="KW-0560">Oxidoreductase</keyword>
<dbReference type="SUPFAM" id="SSF51206">
    <property type="entry name" value="cAMP-binding domain-like"/>
    <property type="match status" value="1"/>
</dbReference>
<dbReference type="PRINTS" id="PR00368">
    <property type="entry name" value="FADPNR"/>
</dbReference>
<dbReference type="GO" id="GO:0016491">
    <property type="term" value="F:oxidoreductase activity"/>
    <property type="evidence" value="ECO:0007669"/>
    <property type="project" value="UniProtKB-KW"/>
</dbReference>
<dbReference type="InterPro" id="IPR023753">
    <property type="entry name" value="FAD/NAD-binding_dom"/>
</dbReference>
<evidence type="ECO:0000256" key="2">
    <source>
        <dbReference type="ARBA" id="ARBA00022630"/>
    </source>
</evidence>
<dbReference type="Gene3D" id="3.50.50.60">
    <property type="entry name" value="FAD/NAD(P)-binding domain"/>
    <property type="match status" value="2"/>
</dbReference>
<sequence>METIGDDLRAMSPQPFVPEYLEAMRQVGQERLYQAGEIITPVGQRMDRFLLVLDGRVDIVHPFTGETLIAGAMSSGQFLGELNFLNAGTNTTPIRAGADTLMLEVPRTEMLELMARIPELGDHIITVFAARRRRLLEDKRSAVTVIGADRDPAVQRVAVFLSRNRIPFQNYDLDEKSETAIALCELVRHRPSVVTDMGTRIENPTPRKVAALLGLDLETTEVEQLDLLIVGGGPAGVAAAVYAGSEGLKALVIEDTAIGGQAGTSSRIENYMGFPSGISGADLVFRGQIQAMKFGTRFAMPRRVQSLSRIEDGFCATLEDGSTLCARAVLVATGVQYRRLPIDRLEALEGAGVYYAATEMEARFCRNTEAVVIGGGNSAGQAAMFLSRHALHVHLLVRGHDLSATMSDYLRRRLEADPAITIRYGSQLCALEGDEQLEAVICAEPTGQVRLGAKALFIMIGAAPNTDWLSGLVELDEKGFVRTGPEAGVASSYETTHPGIFAVGDVRSGSVKRVASAVGEGSVVVSAIWSYLDAQLDRGQALSSATRTGVV</sequence>
<evidence type="ECO:0000256" key="3">
    <source>
        <dbReference type="ARBA" id="ARBA00023002"/>
    </source>
</evidence>
<dbReference type="AlphaFoldDB" id="A0A6I4UXH5"/>
<evidence type="ECO:0000259" key="4">
    <source>
        <dbReference type="PROSITE" id="PS50042"/>
    </source>
</evidence>
<dbReference type="SUPFAM" id="SSF51905">
    <property type="entry name" value="FAD/NAD(P)-binding domain"/>
    <property type="match status" value="1"/>
</dbReference>
<dbReference type="PANTHER" id="PTHR48105">
    <property type="entry name" value="THIOREDOXIN REDUCTASE 1-RELATED-RELATED"/>
    <property type="match status" value="1"/>
</dbReference>
<dbReference type="InterPro" id="IPR018490">
    <property type="entry name" value="cNMP-bd_dom_sf"/>
</dbReference>
<dbReference type="InterPro" id="IPR014710">
    <property type="entry name" value="RmlC-like_jellyroll"/>
</dbReference>
<evidence type="ECO:0000313" key="5">
    <source>
        <dbReference type="EMBL" id="MXP42469.1"/>
    </source>
</evidence>
<reference evidence="5 6" key="1">
    <citation type="submission" date="2019-12" db="EMBL/GenBank/DDBJ databases">
        <title>Genomic-based taxomic classification of the family Erythrobacteraceae.</title>
        <authorList>
            <person name="Xu L."/>
        </authorList>
    </citation>
    <scope>NUCLEOTIDE SEQUENCE [LARGE SCALE GENOMIC DNA]</scope>
    <source>
        <strain evidence="5 6">MCCC 1K02066</strain>
    </source>
</reference>
<proteinExistence type="predicted"/>
<dbReference type="SMART" id="SM00100">
    <property type="entry name" value="cNMP"/>
    <property type="match status" value="1"/>
</dbReference>
<dbReference type="EMBL" id="WTYK01000008">
    <property type="protein sequence ID" value="MXP42469.1"/>
    <property type="molecule type" value="Genomic_DNA"/>
</dbReference>
<evidence type="ECO:0000256" key="1">
    <source>
        <dbReference type="ARBA" id="ARBA00018719"/>
    </source>
</evidence>
<dbReference type="Gene3D" id="2.60.120.10">
    <property type="entry name" value="Jelly Rolls"/>
    <property type="match status" value="1"/>
</dbReference>
<dbReference type="PRINTS" id="PR00469">
    <property type="entry name" value="PNDRDTASEII"/>
</dbReference>
<name>A0A6I4UXH5_9SPHN</name>
<gene>
    <name evidence="5" type="ORF">GRI75_12540</name>
</gene>
<protein>
    <recommendedName>
        <fullName evidence="1">Thioredoxin reductase</fullName>
    </recommendedName>
</protein>
<dbReference type="Pfam" id="PF00027">
    <property type="entry name" value="cNMP_binding"/>
    <property type="match status" value="1"/>
</dbReference>
<dbReference type="RefSeq" id="WP_160747331.1">
    <property type="nucleotide sequence ID" value="NZ_WTYK01000008.1"/>
</dbReference>
<dbReference type="InterPro" id="IPR050097">
    <property type="entry name" value="Ferredoxin-NADP_redctase_2"/>
</dbReference>
<dbReference type="Pfam" id="PF07992">
    <property type="entry name" value="Pyr_redox_2"/>
    <property type="match status" value="1"/>
</dbReference>
<dbReference type="InterPro" id="IPR036188">
    <property type="entry name" value="FAD/NAD-bd_sf"/>
</dbReference>
<keyword evidence="2" id="KW-0285">Flavoprotein</keyword>
<dbReference type="OrthoDB" id="9786503at2"/>
<organism evidence="5 6">
    <name type="scientific">Croceibacterium soli</name>
    <dbReference type="NCBI Taxonomy" id="1739690"/>
    <lineage>
        <taxon>Bacteria</taxon>
        <taxon>Pseudomonadati</taxon>
        <taxon>Pseudomonadota</taxon>
        <taxon>Alphaproteobacteria</taxon>
        <taxon>Sphingomonadales</taxon>
        <taxon>Erythrobacteraceae</taxon>
        <taxon>Croceibacterium</taxon>
    </lineage>
</organism>
<keyword evidence="6" id="KW-1185">Reference proteome</keyword>
<dbReference type="Proteomes" id="UP000469159">
    <property type="component" value="Unassembled WGS sequence"/>
</dbReference>
<evidence type="ECO:0000313" key="6">
    <source>
        <dbReference type="Proteomes" id="UP000469159"/>
    </source>
</evidence>